<keyword evidence="2" id="KW-1185">Reference proteome</keyword>
<proteinExistence type="predicted"/>
<dbReference type="PANTHER" id="PTHR48152">
    <property type="entry name" value="F1C9.34 PROTEIN"/>
    <property type="match status" value="1"/>
</dbReference>
<dbReference type="AlphaFoldDB" id="A0AAD7L088"/>
<sequence length="527" mass="57518">MGNCLPICASETDVSKKSKSVPIDTTFKLPSPIPSWPPVAGDGFASGIIDLGGLQVCQISSFNKVWATHEGGPDDLGVTFFEPSQIPQGFLMLGCYSQPNNRALFGWVLVGKDDSSTTTNGALKEPIDYTLVWSSESSKMKQDGNGYVWLPTAPDGYKAVGHVVTTTPEKPSLERIRCVRSDLTDQCEIDSWIWGPEKTSNESKFNVFNARPNNRGTQAPGVQVGTFVAQNGGTNSPLSIACLKNTKSLLSSMPNLTQIDALVQAYSPLVYLHPDEEYHPSSLNWYFTNGALLYKKGEEAKPVPIDTTGSNLPQGGSNDGSYWVDLPVDKANKERVKKGDLQSSQAYMHIKPMLGATFTDIAIWIFYPYNGPARAKVQLINIPLGEWLEASELEFQNGNKPVAYSSLHGHALYPKPGLVLQGNGGIGIRNDTAKSTKVLDTGVRFEVVAGEYLGSAINEPAWLNYLRKWGPRIDYSINDEIEKIEKLLPGKLKAAFEKFVNGLPDEILGEEGPTGPKVKNNWSGDEL</sequence>
<reference evidence="1" key="1">
    <citation type="journal article" date="2023" name="Science">
        <title>Elucidation of the pathway for biosynthesis of saponin adjuvants from the soapbark tree.</title>
        <authorList>
            <person name="Reed J."/>
            <person name="Orme A."/>
            <person name="El-Demerdash A."/>
            <person name="Owen C."/>
            <person name="Martin L.B.B."/>
            <person name="Misra R.C."/>
            <person name="Kikuchi S."/>
            <person name="Rejzek M."/>
            <person name="Martin A.C."/>
            <person name="Harkess A."/>
            <person name="Leebens-Mack J."/>
            <person name="Louveau T."/>
            <person name="Stephenson M.J."/>
            <person name="Osbourn A."/>
        </authorList>
    </citation>
    <scope>NUCLEOTIDE SEQUENCE</scope>
    <source>
        <strain evidence="1">S10</strain>
    </source>
</reference>
<organism evidence="1 2">
    <name type="scientific">Quillaja saponaria</name>
    <name type="common">Soap bark tree</name>
    <dbReference type="NCBI Taxonomy" id="32244"/>
    <lineage>
        <taxon>Eukaryota</taxon>
        <taxon>Viridiplantae</taxon>
        <taxon>Streptophyta</taxon>
        <taxon>Embryophyta</taxon>
        <taxon>Tracheophyta</taxon>
        <taxon>Spermatophyta</taxon>
        <taxon>Magnoliopsida</taxon>
        <taxon>eudicotyledons</taxon>
        <taxon>Gunneridae</taxon>
        <taxon>Pentapetalae</taxon>
        <taxon>rosids</taxon>
        <taxon>fabids</taxon>
        <taxon>Fabales</taxon>
        <taxon>Quillajaceae</taxon>
        <taxon>Quillaja</taxon>
    </lineage>
</organism>
<name>A0AAD7L088_QUISA</name>
<dbReference type="Pfam" id="PF06101">
    <property type="entry name" value="Vps62"/>
    <property type="match status" value="1"/>
</dbReference>
<dbReference type="InterPro" id="IPR009291">
    <property type="entry name" value="Vps62"/>
</dbReference>
<dbReference type="KEGG" id="qsa:O6P43_029457"/>
<evidence type="ECO:0000313" key="2">
    <source>
        <dbReference type="Proteomes" id="UP001163823"/>
    </source>
</evidence>
<comment type="caution">
    <text evidence="1">The sequence shown here is derived from an EMBL/GenBank/DDBJ whole genome shotgun (WGS) entry which is preliminary data.</text>
</comment>
<dbReference type="PANTHER" id="PTHR48152:SF3">
    <property type="entry name" value="DUF946 FAMILY PROTEIN (DUF946)"/>
    <property type="match status" value="1"/>
</dbReference>
<dbReference type="EMBL" id="JARAOO010000012">
    <property type="protein sequence ID" value="KAJ7949071.1"/>
    <property type="molecule type" value="Genomic_DNA"/>
</dbReference>
<dbReference type="Proteomes" id="UP001163823">
    <property type="component" value="Chromosome 12"/>
</dbReference>
<protein>
    <submittedName>
        <fullName evidence="1">Vacuolar protein sorting-associated protein 62</fullName>
    </submittedName>
</protein>
<evidence type="ECO:0000313" key="1">
    <source>
        <dbReference type="EMBL" id="KAJ7949071.1"/>
    </source>
</evidence>
<accession>A0AAD7L088</accession>
<gene>
    <name evidence="1" type="ORF">O6P43_029457</name>
</gene>